<dbReference type="CDD" id="cd03801">
    <property type="entry name" value="GT4_PimA-like"/>
    <property type="match status" value="1"/>
</dbReference>
<dbReference type="Pfam" id="PF13692">
    <property type="entry name" value="Glyco_trans_1_4"/>
    <property type="match status" value="1"/>
</dbReference>
<sequence>MPVKKILHFRIWGDPPIAGSVERMLRDSYPEDALEVITLWERVKADKCVLLRNLWAVAWEYGFDILSGRLKFKAAFFRTVYLFRYVQGLAARIGAQYEDIRFTFQLQSIFDTHLAGIPNFIYTDHTHLANLQYSPAIRVHLYSAEWIACEKSIYMHADRIFTRSSNISNSLTEQYGVPESRVRCIYAGANTPLPSLDPKGKDYRARAILFVGLDWQRKGGPQLVDAFRQVYEHFPDATLTIVGSQVSIDHPGITVVGRVSVEDLNRYYQNATIFCMPSRNEPFGVVFVEAMAHALPIVAARIGALPDMVTDGRNGYLVQAGDDDALAEALEKLLESEERRAQFGRQSWRLAQERYNWNAVGKALRKYTDDYFKAGI</sequence>
<reference evidence="2 3" key="1">
    <citation type="submission" date="2018-08" db="EMBL/GenBank/DDBJ databases">
        <title>Genomic Encyclopedia of Type Strains, Phase IV (KMG-IV): sequencing the most valuable type-strain genomes for metagenomic binning, comparative biology and taxonomic classification.</title>
        <authorList>
            <person name="Goeker M."/>
        </authorList>
    </citation>
    <scope>NUCLEOTIDE SEQUENCE [LARGE SCALE GENOMIC DNA]</scope>
    <source>
        <strain evidence="2 3">DSM 23923</strain>
    </source>
</reference>
<organism evidence="2 3">
    <name type="scientific">Pelolinea submarina</name>
    <dbReference type="NCBI Taxonomy" id="913107"/>
    <lineage>
        <taxon>Bacteria</taxon>
        <taxon>Bacillati</taxon>
        <taxon>Chloroflexota</taxon>
        <taxon>Anaerolineae</taxon>
        <taxon>Anaerolineales</taxon>
        <taxon>Anaerolineaceae</taxon>
        <taxon>Pelolinea</taxon>
    </lineage>
</organism>
<dbReference type="InterPro" id="IPR028098">
    <property type="entry name" value="Glyco_trans_4-like_N"/>
</dbReference>
<gene>
    <name evidence="2" type="ORF">DFR64_2475</name>
</gene>
<evidence type="ECO:0000259" key="1">
    <source>
        <dbReference type="Pfam" id="PF13439"/>
    </source>
</evidence>
<accession>A0A347ZW90</accession>
<feature type="domain" description="Glycosyltransferase subfamily 4-like N-terminal" evidence="1">
    <location>
        <begin position="116"/>
        <end position="191"/>
    </location>
</feature>
<dbReference type="EMBL" id="QUMS01000003">
    <property type="protein sequence ID" value="REG07270.1"/>
    <property type="molecule type" value="Genomic_DNA"/>
</dbReference>
<dbReference type="OrthoDB" id="9768685at2"/>
<keyword evidence="3" id="KW-1185">Reference proteome</keyword>
<dbReference type="Pfam" id="PF13439">
    <property type="entry name" value="Glyco_transf_4"/>
    <property type="match status" value="1"/>
</dbReference>
<dbReference type="Gene3D" id="3.40.50.2000">
    <property type="entry name" value="Glycogen Phosphorylase B"/>
    <property type="match status" value="2"/>
</dbReference>
<evidence type="ECO:0000313" key="2">
    <source>
        <dbReference type="EMBL" id="REG07270.1"/>
    </source>
</evidence>
<evidence type="ECO:0000313" key="3">
    <source>
        <dbReference type="Proteomes" id="UP000256388"/>
    </source>
</evidence>
<dbReference type="GO" id="GO:0016758">
    <property type="term" value="F:hexosyltransferase activity"/>
    <property type="evidence" value="ECO:0007669"/>
    <property type="project" value="TreeGrafter"/>
</dbReference>
<proteinExistence type="predicted"/>
<protein>
    <submittedName>
        <fullName evidence="2">Glycosyltransferase involved in cell wall biosynthesis</fullName>
    </submittedName>
</protein>
<dbReference type="InterPro" id="IPR050194">
    <property type="entry name" value="Glycosyltransferase_grp1"/>
</dbReference>
<dbReference type="SUPFAM" id="SSF53756">
    <property type="entry name" value="UDP-Glycosyltransferase/glycogen phosphorylase"/>
    <property type="match status" value="1"/>
</dbReference>
<keyword evidence="2" id="KW-0808">Transferase</keyword>
<dbReference type="AlphaFoldDB" id="A0A347ZW90"/>
<name>A0A347ZW90_9CHLR</name>
<dbReference type="PANTHER" id="PTHR45947:SF3">
    <property type="entry name" value="SULFOQUINOVOSYL TRANSFERASE SQD2"/>
    <property type="match status" value="1"/>
</dbReference>
<comment type="caution">
    <text evidence="2">The sequence shown here is derived from an EMBL/GenBank/DDBJ whole genome shotgun (WGS) entry which is preliminary data.</text>
</comment>
<dbReference type="Proteomes" id="UP000256388">
    <property type="component" value="Unassembled WGS sequence"/>
</dbReference>
<dbReference type="PANTHER" id="PTHR45947">
    <property type="entry name" value="SULFOQUINOVOSYL TRANSFERASE SQD2"/>
    <property type="match status" value="1"/>
</dbReference>
<dbReference type="RefSeq" id="WP_116225740.1">
    <property type="nucleotide sequence ID" value="NZ_AP018437.1"/>
</dbReference>